<name>A0A835XHR4_9CHLO</name>
<evidence type="ECO:0000313" key="1">
    <source>
        <dbReference type="EMBL" id="KAG2484021.1"/>
    </source>
</evidence>
<protein>
    <submittedName>
        <fullName evidence="1">Uncharacterized protein</fullName>
    </submittedName>
</protein>
<dbReference type="AlphaFoldDB" id="A0A835XHR4"/>
<sequence length="122" mass="11920">MYGTRPPYMQSWQAAVTTLRRRKLAKAAVAAPEGSGAATLDAAVSTLADALAAAAAELAAVAAAAVPGCCALLGVGAEAVAEAWEQRAGLAARSRQAAALVAELAAAPGTSARSAPDPAGIH</sequence>
<organism evidence="1 2">
    <name type="scientific">Edaphochlamys debaryana</name>
    <dbReference type="NCBI Taxonomy" id="47281"/>
    <lineage>
        <taxon>Eukaryota</taxon>
        <taxon>Viridiplantae</taxon>
        <taxon>Chlorophyta</taxon>
        <taxon>core chlorophytes</taxon>
        <taxon>Chlorophyceae</taxon>
        <taxon>CS clade</taxon>
        <taxon>Chlamydomonadales</taxon>
        <taxon>Chlamydomonadales incertae sedis</taxon>
        <taxon>Edaphochlamys</taxon>
    </lineage>
</organism>
<gene>
    <name evidence="1" type="ORF">HYH03_017187</name>
</gene>
<reference evidence="1" key="1">
    <citation type="journal article" date="2020" name="bioRxiv">
        <title>Comparative genomics of Chlamydomonas.</title>
        <authorList>
            <person name="Craig R.J."/>
            <person name="Hasan A.R."/>
            <person name="Ness R.W."/>
            <person name="Keightley P.D."/>
        </authorList>
    </citation>
    <scope>NUCLEOTIDE SEQUENCE</scope>
    <source>
        <strain evidence="1">CCAP 11/70</strain>
    </source>
</reference>
<keyword evidence="2" id="KW-1185">Reference proteome</keyword>
<proteinExistence type="predicted"/>
<evidence type="ECO:0000313" key="2">
    <source>
        <dbReference type="Proteomes" id="UP000612055"/>
    </source>
</evidence>
<accession>A0A835XHR4</accession>
<dbReference type="Proteomes" id="UP000612055">
    <property type="component" value="Unassembled WGS sequence"/>
</dbReference>
<comment type="caution">
    <text evidence="1">The sequence shown here is derived from an EMBL/GenBank/DDBJ whole genome shotgun (WGS) entry which is preliminary data.</text>
</comment>
<dbReference type="EMBL" id="JAEHOE010000160">
    <property type="protein sequence ID" value="KAG2484021.1"/>
    <property type="molecule type" value="Genomic_DNA"/>
</dbReference>